<feature type="binding site" evidence="3">
    <location>
        <begin position="238"/>
        <end position="239"/>
    </location>
    <ligand>
        <name>FAD</name>
        <dbReference type="ChEBI" id="CHEBI:57692"/>
    </ligand>
</feature>
<feature type="binding site" evidence="3">
    <location>
        <position position="290"/>
    </location>
    <ligand>
        <name>FAD</name>
        <dbReference type="ChEBI" id="CHEBI:57692"/>
    </ligand>
</feature>
<dbReference type="SUPFAM" id="SSF52402">
    <property type="entry name" value="Adenine nucleotide alpha hydrolases-like"/>
    <property type="match status" value="1"/>
</dbReference>
<dbReference type="GO" id="GO:0033539">
    <property type="term" value="P:fatty acid beta-oxidation using acyl-CoA dehydrogenase"/>
    <property type="evidence" value="ECO:0007669"/>
    <property type="project" value="TreeGrafter"/>
</dbReference>
<evidence type="ECO:0000313" key="6">
    <source>
        <dbReference type="Proteomes" id="UP000002724"/>
    </source>
</evidence>
<evidence type="ECO:0000313" key="5">
    <source>
        <dbReference type="EMBL" id="ACF42756.1"/>
    </source>
</evidence>
<dbReference type="PIRSF" id="PIRSF000089">
    <property type="entry name" value="Electra_flavoP_a"/>
    <property type="match status" value="1"/>
</dbReference>
<feature type="binding site" evidence="3">
    <location>
        <position position="213"/>
    </location>
    <ligand>
        <name>FAD</name>
        <dbReference type="ChEBI" id="CHEBI:57692"/>
    </ligand>
</feature>
<dbReference type="EMBL" id="CP001110">
    <property type="protein sequence ID" value="ACF42756.1"/>
    <property type="molecule type" value="Genomic_DNA"/>
</dbReference>
<proteinExistence type="inferred from homology"/>
<accession>B4SCS2</accession>
<comment type="cofactor">
    <cofactor evidence="3">
        <name>FAD</name>
        <dbReference type="ChEBI" id="CHEBI:57692"/>
    </cofactor>
    <text evidence="3">Binds 1 FAD per dimer.</text>
</comment>
<keyword evidence="6" id="KW-1185">Reference proteome</keyword>
<dbReference type="AlphaFoldDB" id="B4SCS2"/>
<dbReference type="InterPro" id="IPR014729">
    <property type="entry name" value="Rossmann-like_a/b/a_fold"/>
</dbReference>
<keyword evidence="2" id="KW-0249">Electron transport</keyword>
<sequence length="327" mass="35228">MKRCLVFLEQREGVVKQASIDTWNRVQELATLRPDITVSALLAGPADLRQLEGRMAGTGVLYLASDARFSRYNPEHYQRLITDIMKREACSDLFFADTVLSRDLAPRLSVRLKASLLSGCSIIEDIASEASCTRALYSGSVIASFAPRRPLSIYTTSSRPTHPIIPSETHISLVLLEPPGFIEATLLPVVCGMVMRESGSDVTEAGIIVAGGRGMGSAEDFEQLEELARLLGGVVGASRPVVDEGWRPHAEQIGQTGKTVAPALYVACAISGAPQHLAGIGSSRKVVAINSDPHAPIFDVADYGIVGDVHLVLPKLIEGLQEFLKKR</sequence>
<reference evidence="5 6" key="1">
    <citation type="submission" date="2008-06" db="EMBL/GenBank/DDBJ databases">
        <title>Complete sequence of Pelodictyon phaeoclathratiforme BU-1.</title>
        <authorList>
            <consortium name="US DOE Joint Genome Institute"/>
            <person name="Lucas S."/>
            <person name="Copeland A."/>
            <person name="Lapidus A."/>
            <person name="Glavina del Rio T."/>
            <person name="Dalin E."/>
            <person name="Tice H."/>
            <person name="Bruce D."/>
            <person name="Goodwin L."/>
            <person name="Pitluck S."/>
            <person name="Schmutz J."/>
            <person name="Larimer F."/>
            <person name="Land M."/>
            <person name="Hauser L."/>
            <person name="Kyrpides N."/>
            <person name="Mikhailova N."/>
            <person name="Liu Z."/>
            <person name="Li T."/>
            <person name="Zhao F."/>
            <person name="Overmann J."/>
            <person name="Bryant D.A."/>
            <person name="Richardson P."/>
        </authorList>
    </citation>
    <scope>NUCLEOTIDE SEQUENCE [LARGE SCALE GENOMIC DNA]</scope>
    <source>
        <strain evidence="6">DSM 5477 / BU-1</strain>
    </source>
</reference>
<dbReference type="InterPro" id="IPR014731">
    <property type="entry name" value="ETF_asu_C"/>
</dbReference>
<name>B4SCS2_PELPB</name>
<dbReference type="Pfam" id="PF01012">
    <property type="entry name" value="ETF"/>
    <property type="match status" value="1"/>
</dbReference>
<dbReference type="Gene3D" id="3.40.50.620">
    <property type="entry name" value="HUPs"/>
    <property type="match status" value="1"/>
</dbReference>
<feature type="domain" description="Electron transfer flavoprotein alpha/beta-subunit N-terminal" evidence="4">
    <location>
        <begin position="4"/>
        <end position="185"/>
    </location>
</feature>
<dbReference type="InterPro" id="IPR001308">
    <property type="entry name" value="ETF_a/FixB"/>
</dbReference>
<dbReference type="PANTHER" id="PTHR43153:SF1">
    <property type="entry name" value="ELECTRON TRANSFER FLAVOPROTEIN SUBUNIT ALPHA, MITOCHONDRIAL"/>
    <property type="match status" value="1"/>
</dbReference>
<dbReference type="Pfam" id="PF00766">
    <property type="entry name" value="ETF_alpha"/>
    <property type="match status" value="1"/>
</dbReference>
<dbReference type="eggNOG" id="COG2025">
    <property type="taxonomic scope" value="Bacteria"/>
</dbReference>
<dbReference type="HOGENOM" id="CLU_034178_0_1_10"/>
<evidence type="ECO:0000256" key="3">
    <source>
        <dbReference type="PIRSR" id="PIRSR000089-1"/>
    </source>
</evidence>
<evidence type="ECO:0000256" key="2">
    <source>
        <dbReference type="ARBA" id="ARBA00022982"/>
    </source>
</evidence>
<dbReference type="SUPFAM" id="SSF52467">
    <property type="entry name" value="DHS-like NAD/FAD-binding domain"/>
    <property type="match status" value="1"/>
</dbReference>
<organism evidence="5 6">
    <name type="scientific">Pelodictyon phaeoclathratiforme (strain DSM 5477 / BU-1)</name>
    <dbReference type="NCBI Taxonomy" id="324925"/>
    <lineage>
        <taxon>Bacteria</taxon>
        <taxon>Pseudomonadati</taxon>
        <taxon>Chlorobiota</taxon>
        <taxon>Chlorobiia</taxon>
        <taxon>Chlorobiales</taxon>
        <taxon>Chlorobiaceae</taxon>
        <taxon>Chlorobium/Pelodictyon group</taxon>
        <taxon>Pelodictyon</taxon>
    </lineage>
</organism>
<dbReference type="KEGG" id="pph:Ppha_0430"/>
<dbReference type="GO" id="GO:0009055">
    <property type="term" value="F:electron transfer activity"/>
    <property type="evidence" value="ECO:0007669"/>
    <property type="project" value="InterPro"/>
</dbReference>
<dbReference type="RefSeq" id="WP_012507251.1">
    <property type="nucleotide sequence ID" value="NC_011060.1"/>
</dbReference>
<keyword evidence="3" id="KW-0274">FAD</keyword>
<gene>
    <name evidence="5" type="ordered locus">Ppha_0430</name>
</gene>
<keyword evidence="3" id="KW-0285">Flavoprotein</keyword>
<dbReference type="STRING" id="324925.Ppha_0430"/>
<evidence type="ECO:0000259" key="4">
    <source>
        <dbReference type="SMART" id="SM00893"/>
    </source>
</evidence>
<dbReference type="InterPro" id="IPR014730">
    <property type="entry name" value="ETF_a/b_N"/>
</dbReference>
<dbReference type="OrthoDB" id="9770286at2"/>
<dbReference type="InterPro" id="IPR029035">
    <property type="entry name" value="DHS-like_NAD/FAD-binding_dom"/>
</dbReference>
<feature type="binding site" evidence="3">
    <location>
        <begin position="252"/>
        <end position="256"/>
    </location>
    <ligand>
        <name>FAD</name>
        <dbReference type="ChEBI" id="CHEBI:57692"/>
    </ligand>
</feature>
<dbReference type="GO" id="GO:0050660">
    <property type="term" value="F:flavin adenine dinucleotide binding"/>
    <property type="evidence" value="ECO:0007669"/>
    <property type="project" value="InterPro"/>
</dbReference>
<dbReference type="PANTHER" id="PTHR43153">
    <property type="entry name" value="ELECTRON TRANSFER FLAVOPROTEIN ALPHA"/>
    <property type="match status" value="1"/>
</dbReference>
<protein>
    <submittedName>
        <fullName evidence="5">Electron transfer flavoprotein alpha subunit</fullName>
    </submittedName>
</protein>
<dbReference type="SMART" id="SM00893">
    <property type="entry name" value="ETF"/>
    <property type="match status" value="1"/>
</dbReference>
<dbReference type="Proteomes" id="UP000002724">
    <property type="component" value="Chromosome"/>
</dbReference>
<comment type="similarity">
    <text evidence="1">Belongs to the ETF alpha-subunit/FixB family.</text>
</comment>
<dbReference type="Gene3D" id="3.40.50.1220">
    <property type="entry name" value="TPP-binding domain"/>
    <property type="match status" value="1"/>
</dbReference>
<evidence type="ECO:0000256" key="1">
    <source>
        <dbReference type="ARBA" id="ARBA00005817"/>
    </source>
</evidence>
<keyword evidence="2" id="KW-0813">Transport</keyword>